<evidence type="ECO:0000256" key="2">
    <source>
        <dbReference type="ARBA" id="ARBA00012180"/>
    </source>
</evidence>
<dbReference type="OrthoDB" id="9045514at2759"/>
<dbReference type="FunFam" id="3.30.70.270:FF:000020">
    <property type="entry name" value="Transposon Tf2-6 polyprotein-like Protein"/>
    <property type="match status" value="1"/>
</dbReference>
<dbReference type="PROSITE" id="PS50878">
    <property type="entry name" value="RT_POL"/>
    <property type="match status" value="1"/>
</dbReference>
<dbReference type="CDD" id="cd01647">
    <property type="entry name" value="RT_LTR"/>
    <property type="match status" value="2"/>
</dbReference>
<evidence type="ECO:0000259" key="5">
    <source>
        <dbReference type="PROSITE" id="PS50878"/>
    </source>
</evidence>
<evidence type="ECO:0000313" key="7">
    <source>
        <dbReference type="RefSeq" id="XP_041434034.1"/>
    </source>
</evidence>
<dbReference type="Gene3D" id="3.10.10.10">
    <property type="entry name" value="HIV Type 1 Reverse Transcriptase, subunit A, domain 1"/>
    <property type="match status" value="1"/>
</dbReference>
<protein>
    <recommendedName>
        <fullName evidence="2">ribonuclease H</fullName>
        <ecNumber evidence="2">3.1.26.4</ecNumber>
    </recommendedName>
</protein>
<dbReference type="Gene3D" id="1.10.340.70">
    <property type="match status" value="1"/>
</dbReference>
<evidence type="ECO:0000256" key="4">
    <source>
        <dbReference type="SAM" id="MobiDB-lite"/>
    </source>
</evidence>
<dbReference type="InterPro" id="IPR043128">
    <property type="entry name" value="Rev_trsase/Diguanyl_cyclase"/>
</dbReference>
<dbReference type="Gene3D" id="3.30.70.270">
    <property type="match status" value="3"/>
</dbReference>
<dbReference type="KEGG" id="xla:121398794"/>
<evidence type="ECO:0000313" key="6">
    <source>
        <dbReference type="Proteomes" id="UP000186698"/>
    </source>
</evidence>
<dbReference type="Pfam" id="PF00078">
    <property type="entry name" value="RVT_1"/>
    <property type="match status" value="2"/>
</dbReference>
<comment type="similarity">
    <text evidence="1">Belongs to the beta type-B retroviral polymerase family. HERV class-II K(HML-2) pol subfamily.</text>
</comment>
<dbReference type="FunFam" id="3.10.20.370:FF:000003">
    <property type="entry name" value="Transposon Tf2-6 polyprotein"/>
    <property type="match status" value="1"/>
</dbReference>
<dbReference type="InterPro" id="IPR000477">
    <property type="entry name" value="RT_dom"/>
</dbReference>
<sequence>MEEYIKENLERGFIRPSSSPAGAGVFFVKKKDGTLRPCIDYRGLNKITVKNRYPLPLISELFDRVKGAVIFSKLDLRGAYNLIRIREGDEWKTAFNTRDGHYEYLVMPFGLCNAPAVFQELVNDIFRDLLGWFVVVYLDDILIFSSNLFSHRAHVREVLSRLRQNHLYAKLEKCLFEVSAVPFLGYIISQTGLEMEPTKVQAIQQWAQPLSLKAIQRFLGFANYYRQFILNFSKLVAPITALTKKGVDPSIWSAEAVEAFDLLKEAFISAPVLRHPDSSLPFIVEVDASEIGAGAVLSQQHPVSGKIHPCAFFSKRFSSAEVNYDIGNRELLAIKLAFEEWRHLLEGANKWAAPIVVVPKKVPIRLCGDYKVTVNCCLEPEPYPLPNAEDMFATLAGGKYFSKIDLSNAYQQLELDPDSKPYLTINKHTVLFQYQRLPFGESTAPAIFQHAMDQILQGIDHVVCFLDDILITGSSAEEHLALLDKVLSKLKASEVQDHGNADALSRLPCPHTTGVHEEGVVFQVSFAEELPISCKNIAAATSHDPLLSTVYYKIFKPYFEKRDELSIYQGCLLWEIRVVIPPKYQQRLLHELHEDHPGVNRMKAQACGYLWWPGRLWSPGTICHRRGPLTFDVQISNHHIHVHVDHLDPDKSVSLIPPSFSTMDFQVPVAPSQELPAANTSPSPNSKHASLLRD</sequence>
<dbReference type="EC" id="3.1.26.4" evidence="2"/>
<dbReference type="Pfam" id="PF17919">
    <property type="entry name" value="RT_RNaseH_2"/>
    <property type="match status" value="1"/>
</dbReference>
<proteinExistence type="inferred from homology"/>
<evidence type="ECO:0000256" key="3">
    <source>
        <dbReference type="ARBA" id="ARBA00023268"/>
    </source>
</evidence>
<dbReference type="InterPro" id="IPR041577">
    <property type="entry name" value="RT_RNaseH_2"/>
</dbReference>
<dbReference type="InterPro" id="IPR050951">
    <property type="entry name" value="Retrovirus_Pol_polyprotein"/>
</dbReference>
<feature type="compositionally biased region" description="Polar residues" evidence="4">
    <location>
        <begin position="678"/>
        <end position="688"/>
    </location>
</feature>
<keyword evidence="3" id="KW-0511">Multifunctional enzyme</keyword>
<accession>A0A8J1LXC9</accession>
<dbReference type="GeneID" id="121398794"/>
<gene>
    <name evidence="7" type="primary">LOC121398794</name>
</gene>
<name>A0A8J1LXC9_XENLA</name>
<dbReference type="SUPFAM" id="SSF56672">
    <property type="entry name" value="DNA/RNA polymerases"/>
    <property type="match status" value="2"/>
</dbReference>
<dbReference type="GO" id="GO:0004523">
    <property type="term" value="F:RNA-DNA hybrid ribonuclease activity"/>
    <property type="evidence" value="ECO:0007669"/>
    <property type="project" value="UniProtKB-EC"/>
</dbReference>
<keyword evidence="6" id="KW-1185">Reference proteome</keyword>
<dbReference type="Gene3D" id="3.10.20.370">
    <property type="match status" value="1"/>
</dbReference>
<dbReference type="RefSeq" id="XP_041434034.1">
    <property type="nucleotide sequence ID" value="XM_041578100.1"/>
</dbReference>
<organism evidence="6 7">
    <name type="scientific">Xenopus laevis</name>
    <name type="common">African clawed frog</name>
    <dbReference type="NCBI Taxonomy" id="8355"/>
    <lineage>
        <taxon>Eukaryota</taxon>
        <taxon>Metazoa</taxon>
        <taxon>Chordata</taxon>
        <taxon>Craniata</taxon>
        <taxon>Vertebrata</taxon>
        <taxon>Euteleostomi</taxon>
        <taxon>Amphibia</taxon>
        <taxon>Batrachia</taxon>
        <taxon>Anura</taxon>
        <taxon>Pipoidea</taxon>
        <taxon>Pipidae</taxon>
        <taxon>Xenopodinae</taxon>
        <taxon>Xenopus</taxon>
        <taxon>Xenopus</taxon>
    </lineage>
</organism>
<dbReference type="InterPro" id="IPR043502">
    <property type="entry name" value="DNA/RNA_pol_sf"/>
</dbReference>
<dbReference type="PANTHER" id="PTHR37984:SF5">
    <property type="entry name" value="PROTEIN NYNRIN-LIKE"/>
    <property type="match status" value="1"/>
</dbReference>
<dbReference type="PANTHER" id="PTHR37984">
    <property type="entry name" value="PROTEIN CBG26694"/>
    <property type="match status" value="1"/>
</dbReference>
<dbReference type="AlphaFoldDB" id="A0A8J1LXC9"/>
<feature type="region of interest" description="Disordered" evidence="4">
    <location>
        <begin position="674"/>
        <end position="694"/>
    </location>
</feature>
<evidence type="ECO:0000256" key="1">
    <source>
        <dbReference type="ARBA" id="ARBA00010879"/>
    </source>
</evidence>
<reference evidence="7" key="1">
    <citation type="submission" date="2025-08" db="UniProtKB">
        <authorList>
            <consortium name="RefSeq"/>
        </authorList>
    </citation>
    <scope>IDENTIFICATION</scope>
    <source>
        <strain evidence="7">J_2021</strain>
        <tissue evidence="7">Erythrocytes</tissue>
    </source>
</reference>
<dbReference type="Proteomes" id="UP000186698">
    <property type="component" value="Chromosome 1S"/>
</dbReference>
<feature type="domain" description="Reverse transcriptase" evidence="5">
    <location>
        <begin position="9"/>
        <end position="188"/>
    </location>
</feature>